<dbReference type="NCBIfam" id="TIGR04183">
    <property type="entry name" value="Por_Secre_tail"/>
    <property type="match status" value="1"/>
</dbReference>
<accession>A0A2V4XDT2</accession>
<comment type="caution">
    <text evidence="3">The sequence shown here is derived from an EMBL/GenBank/DDBJ whole genome shotgun (WGS) entry which is preliminary data.</text>
</comment>
<dbReference type="Proteomes" id="UP000248054">
    <property type="component" value="Unassembled WGS sequence"/>
</dbReference>
<protein>
    <submittedName>
        <fullName evidence="3">Putative secreted protein (Por secretion system target)</fullName>
    </submittedName>
</protein>
<dbReference type="InterPro" id="IPR026444">
    <property type="entry name" value="Secre_tail"/>
</dbReference>
<dbReference type="Pfam" id="PF18962">
    <property type="entry name" value="Por_Secre_tail"/>
    <property type="match status" value="1"/>
</dbReference>
<keyword evidence="1" id="KW-0732">Signal</keyword>
<feature type="domain" description="Secretion system C-terminal sorting" evidence="2">
    <location>
        <begin position="343"/>
        <end position="415"/>
    </location>
</feature>
<dbReference type="OrthoDB" id="1377495at2"/>
<proteinExistence type="predicted"/>
<reference evidence="3 4" key="1">
    <citation type="submission" date="2018-06" db="EMBL/GenBank/DDBJ databases">
        <title>Genomic Encyclopedia of Type Strains, Phase III (KMG-III): the genomes of soil and plant-associated and newly described type strains.</title>
        <authorList>
            <person name="Whitman W."/>
        </authorList>
    </citation>
    <scope>NUCLEOTIDE SEQUENCE [LARGE SCALE GENOMIC DNA]</scope>
    <source>
        <strain evidence="3 4">CECT 7945</strain>
    </source>
</reference>
<evidence type="ECO:0000259" key="2">
    <source>
        <dbReference type="Pfam" id="PF18962"/>
    </source>
</evidence>
<sequence length="418" mass="48674">MKRITHILVFAFISQLCLSQTVYRLDHTHSYTWDNEDWLRIVEVYYDYDNGGLEETAILNKVSSDGTTFIDSFRHTKTYDSNNSLLTDIKQLWNGINWLNSTKRENTYNQADQTEVSSFYDQFIANAWVLNNQSTVTTTANGYNTENWVRNNTGTLEPDTKTITFISNNQLIREIEQFWNVSTSDWENDEKVEVSYTSEDQWDVFEYFYWDPTLSPANWEALPYSRTSYIRTDPTYDLIILIEMNEAGNWINESRILYTRNANNNILSTTTQVWDADLGPSGEWTTFSTTSWTYDNNDNYIQTISQSDYTGEGLENSIRRDYFWEEATDLSVSFNSINNISTYPNPTTDVINVNFKIPTSNISEAQLYNVQGKLIYSLKIQQGINLVQIPIKYQQNGIYLLKIKTKESVQTYKIVKGQ</sequence>
<dbReference type="RefSeq" id="WP_110476059.1">
    <property type="nucleotide sequence ID" value="NZ_BMWQ01000005.1"/>
</dbReference>
<evidence type="ECO:0000313" key="3">
    <source>
        <dbReference type="EMBL" id="PYE80554.1"/>
    </source>
</evidence>
<keyword evidence="4" id="KW-1185">Reference proteome</keyword>
<evidence type="ECO:0000313" key="4">
    <source>
        <dbReference type="Proteomes" id="UP000248054"/>
    </source>
</evidence>
<gene>
    <name evidence="3" type="ORF">DFQ11_105153</name>
</gene>
<dbReference type="AlphaFoldDB" id="A0A2V4XDT2"/>
<evidence type="ECO:0000256" key="1">
    <source>
        <dbReference type="ARBA" id="ARBA00022729"/>
    </source>
</evidence>
<dbReference type="Gene3D" id="2.40.128.720">
    <property type="match status" value="3"/>
</dbReference>
<name>A0A2V4XDT2_9FLAO</name>
<dbReference type="EMBL" id="QJTD01000005">
    <property type="protein sequence ID" value="PYE80554.1"/>
    <property type="molecule type" value="Genomic_DNA"/>
</dbReference>
<organism evidence="3 4">
    <name type="scientific">Winogradskyella epiphytica</name>
    <dbReference type="NCBI Taxonomy" id="262005"/>
    <lineage>
        <taxon>Bacteria</taxon>
        <taxon>Pseudomonadati</taxon>
        <taxon>Bacteroidota</taxon>
        <taxon>Flavobacteriia</taxon>
        <taxon>Flavobacteriales</taxon>
        <taxon>Flavobacteriaceae</taxon>
        <taxon>Winogradskyella</taxon>
    </lineage>
</organism>